<proteinExistence type="predicted"/>
<dbReference type="Proteomes" id="UP000181909">
    <property type="component" value="Unassembled WGS sequence"/>
</dbReference>
<protein>
    <recommendedName>
        <fullName evidence="3">Transposase</fullName>
    </recommendedName>
</protein>
<accession>A0A1K2FD72</accession>
<dbReference type="OrthoDB" id="2375382at2"/>
<reference evidence="1 2" key="1">
    <citation type="submission" date="2016-11" db="EMBL/GenBank/DDBJ databases">
        <authorList>
            <person name="Jaros S."/>
            <person name="Januszkiewicz K."/>
            <person name="Wedrychowicz H."/>
        </authorList>
    </citation>
    <scope>NUCLEOTIDE SEQUENCE [LARGE SCALE GENOMIC DNA]</scope>
    <source>
        <strain evidence="1 2">OK807</strain>
    </source>
</reference>
<sequence>MRAECGTSLSRWSAPELAREVVARSIASTISASTVRRWLDQDATKPWRHRSWISISDLGFRRKAARVLDLYARAWDGEPLGAKGYVISAEEKTSTDHGAVTSAYDPL</sequence>
<gene>
    <name evidence="1" type="ORF">SAMN02787144_10735</name>
</gene>
<name>A0A1K2FD72_STRAR</name>
<dbReference type="RefSeq" id="WP_072489780.1">
    <property type="nucleotide sequence ID" value="NZ_CP108284.1"/>
</dbReference>
<organism evidence="1 2">
    <name type="scientific">Streptomyces atratus</name>
    <dbReference type="NCBI Taxonomy" id="1893"/>
    <lineage>
        <taxon>Bacteria</taxon>
        <taxon>Bacillati</taxon>
        <taxon>Actinomycetota</taxon>
        <taxon>Actinomycetes</taxon>
        <taxon>Kitasatosporales</taxon>
        <taxon>Streptomycetaceae</taxon>
        <taxon>Streptomyces</taxon>
    </lineage>
</organism>
<evidence type="ECO:0000313" key="2">
    <source>
        <dbReference type="Proteomes" id="UP000181909"/>
    </source>
</evidence>
<dbReference type="EMBL" id="FPJO01000073">
    <property type="protein sequence ID" value="SFY45406.1"/>
    <property type="molecule type" value="Genomic_DNA"/>
</dbReference>
<dbReference type="AlphaFoldDB" id="A0A1K2FD72"/>
<dbReference type="STRING" id="1893.SAMN02787144_10735"/>
<evidence type="ECO:0000313" key="1">
    <source>
        <dbReference type="EMBL" id="SFY45406.1"/>
    </source>
</evidence>
<evidence type="ECO:0008006" key="3">
    <source>
        <dbReference type="Google" id="ProtNLM"/>
    </source>
</evidence>